<dbReference type="Gene3D" id="1.10.510.10">
    <property type="entry name" value="Transferase(Phosphotransferase) domain 1"/>
    <property type="match status" value="1"/>
</dbReference>
<feature type="domain" description="Protein kinase" evidence="2">
    <location>
        <begin position="16"/>
        <end position="305"/>
    </location>
</feature>
<keyword evidence="3" id="KW-0808">Transferase</keyword>
<dbReference type="InterPro" id="IPR011009">
    <property type="entry name" value="Kinase-like_dom_sf"/>
</dbReference>
<evidence type="ECO:0000259" key="2">
    <source>
        <dbReference type="PROSITE" id="PS50011"/>
    </source>
</evidence>
<dbReference type="InterPro" id="IPR000719">
    <property type="entry name" value="Prot_kinase_dom"/>
</dbReference>
<feature type="compositionally biased region" description="Basic and acidic residues" evidence="1">
    <location>
        <begin position="355"/>
        <end position="367"/>
    </location>
</feature>
<evidence type="ECO:0000313" key="4">
    <source>
        <dbReference type="Proteomes" id="UP000823863"/>
    </source>
</evidence>
<dbReference type="SUPFAM" id="SSF56112">
    <property type="entry name" value="Protein kinase-like (PK-like)"/>
    <property type="match status" value="1"/>
</dbReference>
<feature type="compositionally biased region" description="Acidic residues" evidence="1">
    <location>
        <begin position="343"/>
        <end position="354"/>
    </location>
</feature>
<evidence type="ECO:0000313" key="3">
    <source>
        <dbReference type="EMBL" id="HJC66717.1"/>
    </source>
</evidence>
<dbReference type="GO" id="GO:0004674">
    <property type="term" value="F:protein serine/threonine kinase activity"/>
    <property type="evidence" value="ECO:0007669"/>
    <property type="project" value="InterPro"/>
</dbReference>
<feature type="compositionally biased region" description="Basic and acidic residues" evidence="1">
    <location>
        <begin position="324"/>
        <end position="336"/>
    </location>
</feature>
<dbReference type="PANTHER" id="PTHR24348">
    <property type="entry name" value="SERINE/THREONINE-PROTEIN KINASE UNC-51-RELATED"/>
    <property type="match status" value="1"/>
</dbReference>
<sequence length="696" mass="78185">MTENYYKQYEPIFGVWRITRLIGEGFQSKVFEMEREDFGVTFKAALKAVTIPAGEKQVREVMDEGMDEKGVYQYFYTMVKDQVKQLAFVNQLKGNTNVVSFENHQVIEHKDGIGWDILIQMELLTPFQEFQKKHPITEREAARIGIDLCRALELCGKFQIIHGDVKPDNLFVSDMGDFKLGGFDVARVNEPGCTASSGKGTLSYMAPEVRTKGQGDAGSDLYSLGLVLYQLLNDNRLPFLPAAPAPVSFQDRNEALMKRFSGAPLPPPVRAGEQMAKILLKACAFRPGERYRGPEELRRDLEAYLRGGFSVPPAPDAAPVARGKVSEEKIPEEKIPTSHPLEWADDPDEEDTVREEEQPAERLKMEESPAQEENSAQEESLAPTESPAPAESPAGFSMMIQWAFCTLGKETVVCGQVQGAGIHKGDQVSLLKPDGSAVSAIIGKISRDCQETDQAEPGEKASLQLLLQPNEQKEQPGDLAARYDLLYQELPGCKAVLKRLPDQTVDSPDYNPEEEKTFSGKRSMVTIYDGQDHILRKTWYEMGDIEGDKRFFYREGVLKQVVNFDSQGSPVDVYEFNEDQRVGTLQVFEKGQLHHYYVYDYDGKGRISRCICYKDGGGMEWYVVAEYKSGGQNSETCFSPQGEILTRHGWRNVNGGVERWEEYRDASGQMTADRGRSVVDPESITRGMVGDMDWMY</sequence>
<gene>
    <name evidence="3" type="ORF">H9931_08365</name>
</gene>
<dbReference type="AlphaFoldDB" id="A0A9D2TFL6"/>
<dbReference type="PROSITE" id="PS00108">
    <property type="entry name" value="PROTEIN_KINASE_ST"/>
    <property type="match status" value="1"/>
</dbReference>
<keyword evidence="3" id="KW-0418">Kinase</keyword>
<dbReference type="GO" id="GO:0005737">
    <property type="term" value="C:cytoplasm"/>
    <property type="evidence" value="ECO:0007669"/>
    <property type="project" value="TreeGrafter"/>
</dbReference>
<organism evidence="3 4">
    <name type="scientific">Candidatus Enterocloster excrementigallinarum</name>
    <dbReference type="NCBI Taxonomy" id="2838558"/>
    <lineage>
        <taxon>Bacteria</taxon>
        <taxon>Bacillati</taxon>
        <taxon>Bacillota</taxon>
        <taxon>Clostridia</taxon>
        <taxon>Lachnospirales</taxon>
        <taxon>Lachnospiraceae</taxon>
        <taxon>Enterocloster</taxon>
    </lineage>
</organism>
<dbReference type="InterPro" id="IPR008271">
    <property type="entry name" value="Ser/Thr_kinase_AS"/>
</dbReference>
<dbReference type="GO" id="GO:0005524">
    <property type="term" value="F:ATP binding"/>
    <property type="evidence" value="ECO:0007669"/>
    <property type="project" value="InterPro"/>
</dbReference>
<reference evidence="3" key="1">
    <citation type="journal article" date="2021" name="PeerJ">
        <title>Extensive microbial diversity within the chicken gut microbiome revealed by metagenomics and culture.</title>
        <authorList>
            <person name="Gilroy R."/>
            <person name="Ravi A."/>
            <person name="Getino M."/>
            <person name="Pursley I."/>
            <person name="Horton D.L."/>
            <person name="Alikhan N.F."/>
            <person name="Baker D."/>
            <person name="Gharbi K."/>
            <person name="Hall N."/>
            <person name="Watson M."/>
            <person name="Adriaenssens E.M."/>
            <person name="Foster-Nyarko E."/>
            <person name="Jarju S."/>
            <person name="Secka A."/>
            <person name="Antonio M."/>
            <person name="Oren A."/>
            <person name="Chaudhuri R.R."/>
            <person name="La Ragione R."/>
            <person name="Hildebrand F."/>
            <person name="Pallen M.J."/>
        </authorList>
    </citation>
    <scope>NUCLEOTIDE SEQUENCE</scope>
    <source>
        <strain evidence="3">CHK198-12963</strain>
    </source>
</reference>
<reference evidence="3" key="2">
    <citation type="submission" date="2021-04" db="EMBL/GenBank/DDBJ databases">
        <authorList>
            <person name="Gilroy R."/>
        </authorList>
    </citation>
    <scope>NUCLEOTIDE SEQUENCE</scope>
    <source>
        <strain evidence="3">CHK198-12963</strain>
    </source>
</reference>
<dbReference type="Proteomes" id="UP000823863">
    <property type="component" value="Unassembled WGS sequence"/>
</dbReference>
<dbReference type="PROSITE" id="PS50011">
    <property type="entry name" value="PROTEIN_KINASE_DOM"/>
    <property type="match status" value="1"/>
</dbReference>
<accession>A0A9D2TFL6</accession>
<dbReference type="PANTHER" id="PTHR24348:SF68">
    <property type="entry name" value="SERINE_THREONINE-PROTEIN KINASE ATG1C"/>
    <property type="match status" value="1"/>
</dbReference>
<feature type="region of interest" description="Disordered" evidence="1">
    <location>
        <begin position="309"/>
        <end position="393"/>
    </location>
</feature>
<comment type="caution">
    <text evidence="3">The sequence shown here is derived from an EMBL/GenBank/DDBJ whole genome shotgun (WGS) entry which is preliminary data.</text>
</comment>
<dbReference type="Gene3D" id="2.40.30.10">
    <property type="entry name" value="Translation factors"/>
    <property type="match status" value="1"/>
</dbReference>
<dbReference type="EMBL" id="DWWB01000047">
    <property type="protein sequence ID" value="HJC66717.1"/>
    <property type="molecule type" value="Genomic_DNA"/>
</dbReference>
<protein>
    <submittedName>
        <fullName evidence="3">Protein kinase</fullName>
    </submittedName>
</protein>
<proteinExistence type="predicted"/>
<dbReference type="InterPro" id="IPR045269">
    <property type="entry name" value="Atg1-like"/>
</dbReference>
<feature type="compositionally biased region" description="Low complexity" evidence="1">
    <location>
        <begin position="378"/>
        <end position="393"/>
    </location>
</feature>
<dbReference type="Gene3D" id="3.90.930.1">
    <property type="match status" value="1"/>
</dbReference>
<name>A0A9D2TFL6_9FIRM</name>
<evidence type="ECO:0000256" key="1">
    <source>
        <dbReference type="SAM" id="MobiDB-lite"/>
    </source>
</evidence>
<dbReference type="SMART" id="SM00220">
    <property type="entry name" value="S_TKc"/>
    <property type="match status" value="1"/>
</dbReference>
<dbReference type="Pfam" id="PF00069">
    <property type="entry name" value="Pkinase"/>
    <property type="match status" value="1"/>
</dbReference>